<dbReference type="EMBL" id="BMAT01000051">
    <property type="protein sequence ID" value="GFR58636.1"/>
    <property type="molecule type" value="Genomic_DNA"/>
</dbReference>
<evidence type="ECO:0000256" key="5">
    <source>
        <dbReference type="SAM" id="MobiDB-lite"/>
    </source>
</evidence>
<evidence type="ECO:0000256" key="1">
    <source>
        <dbReference type="ARBA" id="ARBA00004141"/>
    </source>
</evidence>
<evidence type="ECO:0000256" key="3">
    <source>
        <dbReference type="ARBA" id="ARBA00022989"/>
    </source>
</evidence>
<dbReference type="GO" id="GO:0140359">
    <property type="term" value="F:ABC-type transporter activity"/>
    <property type="evidence" value="ECO:0007669"/>
    <property type="project" value="InterPro"/>
</dbReference>
<keyword evidence="9" id="KW-1185">Reference proteome</keyword>
<dbReference type="AlphaFoldDB" id="A0AAV4ED81"/>
<evidence type="ECO:0000259" key="7">
    <source>
        <dbReference type="PROSITE" id="PS50929"/>
    </source>
</evidence>
<protein>
    <submittedName>
        <fullName evidence="8">Bile salt export pump</fullName>
    </submittedName>
</protein>
<comment type="subcellular location">
    <subcellularLocation>
        <location evidence="1">Membrane</location>
        <topology evidence="1">Multi-pass membrane protein</topology>
    </subcellularLocation>
</comment>
<gene>
    <name evidence="8" type="ORF">ElyMa_000036400</name>
</gene>
<dbReference type="PROSITE" id="PS50929">
    <property type="entry name" value="ABC_TM1F"/>
    <property type="match status" value="1"/>
</dbReference>
<dbReference type="PANTHER" id="PTHR24222">
    <property type="entry name" value="ABC TRANSPORTER B FAMILY"/>
    <property type="match status" value="1"/>
</dbReference>
<name>A0AAV4ED81_9GAST</name>
<feature type="region of interest" description="Disordered" evidence="5">
    <location>
        <begin position="55"/>
        <end position="100"/>
    </location>
</feature>
<evidence type="ECO:0000313" key="9">
    <source>
        <dbReference type="Proteomes" id="UP000762676"/>
    </source>
</evidence>
<dbReference type="GO" id="GO:0005886">
    <property type="term" value="C:plasma membrane"/>
    <property type="evidence" value="ECO:0007669"/>
    <property type="project" value="TreeGrafter"/>
</dbReference>
<dbReference type="Pfam" id="PF00664">
    <property type="entry name" value="ABC_membrane"/>
    <property type="match status" value="1"/>
</dbReference>
<keyword evidence="2 6" id="KW-0812">Transmembrane</keyword>
<feature type="transmembrane region" description="Helical" evidence="6">
    <location>
        <begin position="224"/>
        <end position="246"/>
    </location>
</feature>
<keyword evidence="3 6" id="KW-1133">Transmembrane helix</keyword>
<dbReference type="InterPro" id="IPR011527">
    <property type="entry name" value="ABC1_TM_dom"/>
</dbReference>
<dbReference type="InterPro" id="IPR039421">
    <property type="entry name" value="Type_1_exporter"/>
</dbReference>
<keyword evidence="4 6" id="KW-0472">Membrane</keyword>
<evidence type="ECO:0000256" key="2">
    <source>
        <dbReference type="ARBA" id="ARBA00022692"/>
    </source>
</evidence>
<dbReference type="SUPFAM" id="SSF90123">
    <property type="entry name" value="ABC transporter transmembrane region"/>
    <property type="match status" value="1"/>
</dbReference>
<dbReference type="Proteomes" id="UP000762676">
    <property type="component" value="Unassembled WGS sequence"/>
</dbReference>
<dbReference type="InterPro" id="IPR036640">
    <property type="entry name" value="ABC1_TM_sf"/>
</dbReference>
<dbReference type="PANTHER" id="PTHR24222:SF76">
    <property type="entry name" value="MYCOBACTIN IMPORT ATP-BINDING_PERMEASE PROTEIN IRTB"/>
    <property type="match status" value="1"/>
</dbReference>
<proteinExistence type="predicted"/>
<accession>A0AAV4ED81</accession>
<evidence type="ECO:0000313" key="8">
    <source>
        <dbReference type="EMBL" id="GFR58636.1"/>
    </source>
</evidence>
<organism evidence="8 9">
    <name type="scientific">Elysia marginata</name>
    <dbReference type="NCBI Taxonomy" id="1093978"/>
    <lineage>
        <taxon>Eukaryota</taxon>
        <taxon>Metazoa</taxon>
        <taxon>Spiralia</taxon>
        <taxon>Lophotrochozoa</taxon>
        <taxon>Mollusca</taxon>
        <taxon>Gastropoda</taxon>
        <taxon>Heterobranchia</taxon>
        <taxon>Euthyneura</taxon>
        <taxon>Panpulmonata</taxon>
        <taxon>Sacoglossa</taxon>
        <taxon>Placobranchoidea</taxon>
        <taxon>Plakobranchidae</taxon>
        <taxon>Elysia</taxon>
    </lineage>
</organism>
<dbReference type="GO" id="GO:0005524">
    <property type="term" value="F:ATP binding"/>
    <property type="evidence" value="ECO:0007669"/>
    <property type="project" value="InterPro"/>
</dbReference>
<feature type="transmembrane region" description="Helical" evidence="6">
    <location>
        <begin position="122"/>
        <end position="149"/>
    </location>
</feature>
<feature type="domain" description="ABC transmembrane type-1" evidence="7">
    <location>
        <begin position="125"/>
        <end position="285"/>
    </location>
</feature>
<reference evidence="8 9" key="1">
    <citation type="journal article" date="2021" name="Elife">
        <title>Chloroplast acquisition without the gene transfer in kleptoplastic sea slugs, Plakobranchus ocellatus.</title>
        <authorList>
            <person name="Maeda T."/>
            <person name="Takahashi S."/>
            <person name="Yoshida T."/>
            <person name="Shimamura S."/>
            <person name="Takaki Y."/>
            <person name="Nagai Y."/>
            <person name="Toyoda A."/>
            <person name="Suzuki Y."/>
            <person name="Arimoto A."/>
            <person name="Ishii H."/>
            <person name="Satoh N."/>
            <person name="Nishiyama T."/>
            <person name="Hasebe M."/>
            <person name="Maruyama T."/>
            <person name="Minagawa J."/>
            <person name="Obokata J."/>
            <person name="Shigenobu S."/>
        </authorList>
    </citation>
    <scope>NUCLEOTIDE SEQUENCE [LARGE SCALE GENOMIC DNA]</scope>
</reference>
<feature type="compositionally biased region" description="Basic and acidic residues" evidence="5">
    <location>
        <begin position="66"/>
        <end position="85"/>
    </location>
</feature>
<sequence>MQFSTVTYSKRVRVRLVTQRFQVRFPMTSHVVIDLEKRFILTILSQLICKVAGQNGDTTPGHTRKKADDKQQLVNDHDPPPKYDSADTGDGDQETVDAKKKEKIPRVATLQLFRFASGTDRFLIVIGLICSLINGLSYPFMVTLFAHAVEAFVNFGKFDKLLGRVPEFLAAHNTTWYEARKDIEDFEPLCPELRAFYNNTELKTCDVLDDDFDDVFDEMIKLSLIYIGGGFVVSLAAFGQVILFVYTAERQVIRMRLAFYRNIMRQEMAWFDANSCGEMTVKLTE</sequence>
<evidence type="ECO:0000256" key="4">
    <source>
        <dbReference type="ARBA" id="ARBA00023136"/>
    </source>
</evidence>
<dbReference type="Gene3D" id="1.20.1560.10">
    <property type="entry name" value="ABC transporter type 1, transmembrane domain"/>
    <property type="match status" value="1"/>
</dbReference>
<comment type="caution">
    <text evidence="8">The sequence shown here is derived from an EMBL/GenBank/DDBJ whole genome shotgun (WGS) entry which is preliminary data.</text>
</comment>
<evidence type="ECO:0000256" key="6">
    <source>
        <dbReference type="SAM" id="Phobius"/>
    </source>
</evidence>